<reference evidence="2 3" key="1">
    <citation type="submission" date="2014-04" db="EMBL/GenBank/DDBJ databases">
        <authorList>
            <consortium name="DOE Joint Genome Institute"/>
            <person name="Kuo A."/>
            <person name="Kohler A."/>
            <person name="Costa M.D."/>
            <person name="Nagy L.G."/>
            <person name="Floudas D."/>
            <person name="Copeland A."/>
            <person name="Barry K.W."/>
            <person name="Cichocki N."/>
            <person name="Veneault-Fourrey C."/>
            <person name="LaButti K."/>
            <person name="Lindquist E.A."/>
            <person name="Lipzen A."/>
            <person name="Lundell T."/>
            <person name="Morin E."/>
            <person name="Murat C."/>
            <person name="Sun H."/>
            <person name="Tunlid A."/>
            <person name="Henrissat B."/>
            <person name="Grigoriev I.V."/>
            <person name="Hibbett D.S."/>
            <person name="Martin F."/>
            <person name="Nordberg H.P."/>
            <person name="Cantor M.N."/>
            <person name="Hua S.X."/>
        </authorList>
    </citation>
    <scope>NUCLEOTIDE SEQUENCE [LARGE SCALE GENOMIC DNA]</scope>
    <source>
        <strain evidence="2 3">Marx 270</strain>
    </source>
</reference>
<evidence type="ECO:0000313" key="3">
    <source>
        <dbReference type="Proteomes" id="UP000054217"/>
    </source>
</evidence>
<evidence type="ECO:0000313" key="2">
    <source>
        <dbReference type="EMBL" id="KIO11801.1"/>
    </source>
</evidence>
<name>A0A0C3PRT5_PISTI</name>
<reference evidence="3" key="2">
    <citation type="submission" date="2015-01" db="EMBL/GenBank/DDBJ databases">
        <title>Evolutionary Origins and Diversification of the Mycorrhizal Mutualists.</title>
        <authorList>
            <consortium name="DOE Joint Genome Institute"/>
            <consortium name="Mycorrhizal Genomics Consortium"/>
            <person name="Kohler A."/>
            <person name="Kuo A."/>
            <person name="Nagy L.G."/>
            <person name="Floudas D."/>
            <person name="Copeland A."/>
            <person name="Barry K.W."/>
            <person name="Cichocki N."/>
            <person name="Veneault-Fourrey C."/>
            <person name="LaButti K."/>
            <person name="Lindquist E.A."/>
            <person name="Lipzen A."/>
            <person name="Lundell T."/>
            <person name="Morin E."/>
            <person name="Murat C."/>
            <person name="Riley R."/>
            <person name="Ohm R."/>
            <person name="Sun H."/>
            <person name="Tunlid A."/>
            <person name="Henrissat B."/>
            <person name="Grigoriev I.V."/>
            <person name="Hibbett D.S."/>
            <person name="Martin F."/>
        </authorList>
    </citation>
    <scope>NUCLEOTIDE SEQUENCE [LARGE SCALE GENOMIC DNA]</scope>
    <source>
        <strain evidence="3">Marx 270</strain>
    </source>
</reference>
<evidence type="ECO:0000256" key="1">
    <source>
        <dbReference type="SAM" id="MobiDB-lite"/>
    </source>
</evidence>
<gene>
    <name evidence="2" type="ORF">M404DRAFT_798463</name>
</gene>
<dbReference type="InParanoid" id="A0A0C3PRT5"/>
<sequence>MKRNVAPPSLVSCAERPTHSENGGEDLQDPSCGVEGRQDLWEWKWSAYRVETGMHGKRSWVAERLNADGRPPSQFDDRLWEAGGCSARNPRYSLVGILRCTARSVFNLVTVTW</sequence>
<dbReference type="EMBL" id="KN831949">
    <property type="protein sequence ID" value="KIO11801.1"/>
    <property type="molecule type" value="Genomic_DNA"/>
</dbReference>
<dbReference type="HOGENOM" id="CLU_2134586_0_0_1"/>
<dbReference type="AlphaFoldDB" id="A0A0C3PRT5"/>
<protein>
    <submittedName>
        <fullName evidence="2">Uncharacterized protein</fullName>
    </submittedName>
</protein>
<dbReference type="Proteomes" id="UP000054217">
    <property type="component" value="Unassembled WGS sequence"/>
</dbReference>
<feature type="region of interest" description="Disordered" evidence="1">
    <location>
        <begin position="1"/>
        <end position="33"/>
    </location>
</feature>
<accession>A0A0C3PRT5</accession>
<keyword evidence="3" id="KW-1185">Reference proteome</keyword>
<proteinExistence type="predicted"/>
<organism evidence="2 3">
    <name type="scientific">Pisolithus tinctorius Marx 270</name>
    <dbReference type="NCBI Taxonomy" id="870435"/>
    <lineage>
        <taxon>Eukaryota</taxon>
        <taxon>Fungi</taxon>
        <taxon>Dikarya</taxon>
        <taxon>Basidiomycota</taxon>
        <taxon>Agaricomycotina</taxon>
        <taxon>Agaricomycetes</taxon>
        <taxon>Agaricomycetidae</taxon>
        <taxon>Boletales</taxon>
        <taxon>Sclerodermatineae</taxon>
        <taxon>Pisolithaceae</taxon>
        <taxon>Pisolithus</taxon>
    </lineage>
</organism>